<dbReference type="Proteomes" id="UP000001660">
    <property type="component" value="Chromosome"/>
</dbReference>
<protein>
    <recommendedName>
        <fullName evidence="6">Cytochrome c domain-containing protein</fullName>
    </recommendedName>
</protein>
<dbReference type="GO" id="GO:0020037">
    <property type="term" value="F:heme binding"/>
    <property type="evidence" value="ECO:0007669"/>
    <property type="project" value="InterPro"/>
</dbReference>
<keyword evidence="5" id="KW-0812">Transmembrane</keyword>
<dbReference type="STRING" id="330214.NIDE0902"/>
<dbReference type="GO" id="GO:0009055">
    <property type="term" value="F:electron transfer activity"/>
    <property type="evidence" value="ECO:0007669"/>
    <property type="project" value="InterPro"/>
</dbReference>
<dbReference type="OrthoDB" id="9783272at2"/>
<evidence type="ECO:0000256" key="3">
    <source>
        <dbReference type="ARBA" id="ARBA00023004"/>
    </source>
</evidence>
<evidence type="ECO:0000256" key="2">
    <source>
        <dbReference type="ARBA" id="ARBA00022723"/>
    </source>
</evidence>
<evidence type="ECO:0000313" key="7">
    <source>
        <dbReference type="EMBL" id="CBK40666.1"/>
    </source>
</evidence>
<accession>D8PBQ7</accession>
<keyword evidence="5" id="KW-1133">Transmembrane helix</keyword>
<name>D8PBQ7_9BACT</name>
<keyword evidence="3 4" id="KW-0408">Iron</keyword>
<organism evidence="7 8">
    <name type="scientific">Nitrospira defluvii</name>
    <dbReference type="NCBI Taxonomy" id="330214"/>
    <lineage>
        <taxon>Bacteria</taxon>
        <taxon>Pseudomonadati</taxon>
        <taxon>Nitrospirota</taxon>
        <taxon>Nitrospiria</taxon>
        <taxon>Nitrospirales</taxon>
        <taxon>Nitrospiraceae</taxon>
        <taxon>Nitrospira</taxon>
    </lineage>
</organism>
<evidence type="ECO:0000256" key="4">
    <source>
        <dbReference type="PROSITE-ProRule" id="PRU00433"/>
    </source>
</evidence>
<dbReference type="InterPro" id="IPR009056">
    <property type="entry name" value="Cyt_c-like_dom"/>
</dbReference>
<dbReference type="KEGG" id="nde:NIDE0902"/>
<sequence length="206" mass="22183">MSEVVKLQLIGLCVIGLGTVILLFIKGQFIRVIGFVAIVLGLFSLVALAVPQMASLPPAEESINIADIKTPTDMATIGQKIFFSKGQCALCHSIGPSESARCPDLKGIGAKLSREFIFESLTEPQAYLYLDYRHEGVPKEYPARMPYINKNPIGLSKNEILSVIAFLQQMSGEPISVSPAELDLPRPTPTPVKAADAGALTMAQAR</sequence>
<evidence type="ECO:0000256" key="5">
    <source>
        <dbReference type="SAM" id="Phobius"/>
    </source>
</evidence>
<feature type="transmembrane region" description="Helical" evidence="5">
    <location>
        <begin position="32"/>
        <end position="50"/>
    </location>
</feature>
<keyword evidence="8" id="KW-1185">Reference proteome</keyword>
<keyword evidence="2 4" id="KW-0479">Metal-binding</keyword>
<dbReference type="Gene3D" id="1.10.760.10">
    <property type="entry name" value="Cytochrome c-like domain"/>
    <property type="match status" value="1"/>
</dbReference>
<dbReference type="HOGENOM" id="CLU_1329928_0_0_0"/>
<keyword evidence="5" id="KW-0472">Membrane</keyword>
<reference evidence="7 8" key="1">
    <citation type="journal article" date="2010" name="Proc. Natl. Acad. Sci. U.S.A.">
        <title>A Nitrospira metagenome illuminates the physiology and evolution of globally important nitrite-oxidizing bacteria.</title>
        <authorList>
            <person name="Lucker S."/>
            <person name="Wagner M."/>
            <person name="Maixner F."/>
            <person name="Pelletier E."/>
            <person name="Koch H."/>
            <person name="Vacherie B."/>
            <person name="Rattei T."/>
            <person name="Sinninghe Damste J."/>
            <person name="Spieck E."/>
            <person name="Le Paslier D."/>
            <person name="Daims H."/>
        </authorList>
    </citation>
    <scope>NUCLEOTIDE SEQUENCE [LARGE SCALE GENOMIC DNA]</scope>
</reference>
<feature type="domain" description="Cytochrome c" evidence="6">
    <location>
        <begin position="73"/>
        <end position="171"/>
    </location>
</feature>
<dbReference type="InterPro" id="IPR036909">
    <property type="entry name" value="Cyt_c-like_dom_sf"/>
</dbReference>
<dbReference type="AlphaFoldDB" id="D8PBQ7"/>
<evidence type="ECO:0000259" key="6">
    <source>
        <dbReference type="PROSITE" id="PS51007"/>
    </source>
</evidence>
<gene>
    <name evidence="7" type="ORF">NIDE0902</name>
</gene>
<proteinExistence type="predicted"/>
<dbReference type="eggNOG" id="COG2010">
    <property type="taxonomic scope" value="Bacteria"/>
</dbReference>
<evidence type="ECO:0000256" key="1">
    <source>
        <dbReference type="ARBA" id="ARBA00022617"/>
    </source>
</evidence>
<dbReference type="Pfam" id="PF00034">
    <property type="entry name" value="Cytochrom_C"/>
    <property type="match status" value="1"/>
</dbReference>
<dbReference type="GO" id="GO:0046872">
    <property type="term" value="F:metal ion binding"/>
    <property type="evidence" value="ECO:0007669"/>
    <property type="project" value="UniProtKB-KW"/>
</dbReference>
<evidence type="ECO:0000313" key="8">
    <source>
        <dbReference type="Proteomes" id="UP000001660"/>
    </source>
</evidence>
<dbReference type="SUPFAM" id="SSF46626">
    <property type="entry name" value="Cytochrome c"/>
    <property type="match status" value="1"/>
</dbReference>
<dbReference type="PROSITE" id="PS51007">
    <property type="entry name" value="CYTC"/>
    <property type="match status" value="1"/>
</dbReference>
<keyword evidence="1 4" id="KW-0349">Heme</keyword>
<dbReference type="EMBL" id="FP929003">
    <property type="protein sequence ID" value="CBK40666.1"/>
    <property type="molecule type" value="Genomic_DNA"/>
</dbReference>
<feature type="transmembrane region" description="Helical" evidence="5">
    <location>
        <begin position="6"/>
        <end position="25"/>
    </location>
</feature>